<feature type="compositionally biased region" description="Polar residues" evidence="1">
    <location>
        <begin position="108"/>
        <end position="118"/>
    </location>
</feature>
<dbReference type="EMBL" id="CP032698">
    <property type="protein sequence ID" value="AYG81250.1"/>
    <property type="molecule type" value="Genomic_DNA"/>
</dbReference>
<organism evidence="2 3">
    <name type="scientific">Streptomyces hundungensis</name>
    <dbReference type="NCBI Taxonomy" id="1077946"/>
    <lineage>
        <taxon>Bacteria</taxon>
        <taxon>Bacillati</taxon>
        <taxon>Actinomycetota</taxon>
        <taxon>Actinomycetes</taxon>
        <taxon>Kitasatosporales</taxon>
        <taxon>Streptomycetaceae</taxon>
        <taxon>Streptomyces</taxon>
    </lineage>
</organism>
<evidence type="ECO:0000313" key="3">
    <source>
        <dbReference type="Proteomes" id="UP000271554"/>
    </source>
</evidence>
<feature type="region of interest" description="Disordered" evidence="1">
    <location>
        <begin position="100"/>
        <end position="120"/>
    </location>
</feature>
<dbReference type="AlphaFoldDB" id="A0A387HK72"/>
<dbReference type="RefSeq" id="WP_120722040.1">
    <property type="nucleotide sequence ID" value="NZ_CP032698.1"/>
</dbReference>
<feature type="region of interest" description="Disordered" evidence="1">
    <location>
        <begin position="39"/>
        <end position="72"/>
    </location>
</feature>
<evidence type="ECO:0008006" key="4">
    <source>
        <dbReference type="Google" id="ProtNLM"/>
    </source>
</evidence>
<keyword evidence="3" id="KW-1185">Reference proteome</keyword>
<feature type="compositionally biased region" description="Low complexity" evidence="1">
    <location>
        <begin position="52"/>
        <end position="67"/>
    </location>
</feature>
<protein>
    <recommendedName>
        <fullName evidence="4">DUF3558 domain-containing protein</fullName>
    </recommendedName>
</protein>
<sequence>MHRSAPATPEKAHAPAPRIRLARVLACAAVPVMLVAAGCSSDSGGDKKKDSASASASSSGGKQASASPSLAPAKFKKLPEACQSIGEKSIDKYVPKAKTKAGEVGKTSDPQSQASCTWNGLDDKGVDGSNYRWLDVDFKRYDSTAGLGSGDALAQKQFERAVSGAQGTADAKNVKTSPVSGLGDQATAITFDLKKTDADFRYGVVVVRTANTVVAVDYNGTGYQGADAPSAGDVQDGATTTAKEAVAAVATANNK</sequence>
<name>A0A387HK72_9ACTN</name>
<evidence type="ECO:0000256" key="1">
    <source>
        <dbReference type="SAM" id="MobiDB-lite"/>
    </source>
</evidence>
<dbReference type="KEGG" id="shun:DWB77_03392"/>
<accession>A0A387HK72</accession>
<reference evidence="2 3" key="1">
    <citation type="submission" date="2018-10" db="EMBL/GenBank/DDBJ databases">
        <title>Relationship between Morphology and Antimicrobial Activity in Streptomyces.</title>
        <authorList>
            <person name="Kang H.J."/>
            <person name="Kim S.B."/>
        </authorList>
    </citation>
    <scope>NUCLEOTIDE SEQUENCE [LARGE SCALE GENOMIC DNA]</scope>
    <source>
        <strain evidence="2 3">BH38</strain>
    </source>
</reference>
<dbReference type="OrthoDB" id="4333909at2"/>
<gene>
    <name evidence="2" type="ORF">DWB77_03392</name>
</gene>
<proteinExistence type="predicted"/>
<evidence type="ECO:0000313" key="2">
    <source>
        <dbReference type="EMBL" id="AYG81250.1"/>
    </source>
</evidence>
<dbReference type="Proteomes" id="UP000271554">
    <property type="component" value="Chromosome"/>
</dbReference>